<protein>
    <recommendedName>
        <fullName evidence="4">DUF2953 domain-containing protein</fullName>
    </recommendedName>
</protein>
<reference evidence="2 3" key="1">
    <citation type="submission" date="2021-03" db="EMBL/GenBank/DDBJ databases">
        <title>Genomic Encyclopedia of Type Strains, Phase IV (KMG-IV): sequencing the most valuable type-strain genomes for metagenomic binning, comparative biology and taxonomic classification.</title>
        <authorList>
            <person name="Goeker M."/>
        </authorList>
    </citation>
    <scope>NUCLEOTIDE SEQUENCE [LARGE SCALE GENOMIC DNA]</scope>
    <source>
        <strain evidence="2 3">DSM 28783</strain>
    </source>
</reference>
<keyword evidence="3" id="KW-1185">Reference proteome</keyword>
<evidence type="ECO:0000313" key="3">
    <source>
        <dbReference type="Proteomes" id="UP001519307"/>
    </source>
</evidence>
<proteinExistence type="predicted"/>
<comment type="caution">
    <text evidence="2">The sequence shown here is derived from an EMBL/GenBank/DDBJ whole genome shotgun (WGS) entry which is preliminary data.</text>
</comment>
<feature type="transmembrane region" description="Helical" evidence="1">
    <location>
        <begin position="145"/>
        <end position="165"/>
    </location>
</feature>
<keyword evidence="1" id="KW-1133">Transmembrane helix</keyword>
<evidence type="ECO:0000313" key="2">
    <source>
        <dbReference type="EMBL" id="MBP2033713.1"/>
    </source>
</evidence>
<dbReference type="RefSeq" id="WP_209702971.1">
    <property type="nucleotide sequence ID" value="NZ_JAGGLM010000019.1"/>
</dbReference>
<name>A0ABS4KUJ2_9CLOT</name>
<dbReference type="Proteomes" id="UP001519307">
    <property type="component" value="Unassembled WGS sequence"/>
</dbReference>
<feature type="transmembrane region" description="Helical" evidence="1">
    <location>
        <begin position="6"/>
        <end position="25"/>
    </location>
</feature>
<evidence type="ECO:0008006" key="4">
    <source>
        <dbReference type="Google" id="ProtNLM"/>
    </source>
</evidence>
<organism evidence="2 3">
    <name type="scientific">Clostridium algifaecis</name>
    <dbReference type="NCBI Taxonomy" id="1472040"/>
    <lineage>
        <taxon>Bacteria</taxon>
        <taxon>Bacillati</taxon>
        <taxon>Bacillota</taxon>
        <taxon>Clostridia</taxon>
        <taxon>Eubacteriales</taxon>
        <taxon>Clostridiaceae</taxon>
        <taxon>Clostridium</taxon>
    </lineage>
</organism>
<dbReference type="Pfam" id="PF11167">
    <property type="entry name" value="DUF2953"/>
    <property type="match status" value="1"/>
</dbReference>
<keyword evidence="1" id="KW-0472">Membrane</keyword>
<sequence length="174" mass="20401">MFILLAILIILFILLFVPIPIKLHFKYNNKKLQLYIFNIDIVHKFKNQKKRKKKSAKKNIDSAKHIKKVKFILKSIKNIGFKIPINIKLNMSYGLNDAAYTAILYGIINSIIQSLFILLSKVFIFKKCKVNLSPYFNKNFFKIEITSIIYISFAKIMYIVLLLAIKKIKLKQIT</sequence>
<accession>A0ABS4KUJ2</accession>
<evidence type="ECO:0000256" key="1">
    <source>
        <dbReference type="SAM" id="Phobius"/>
    </source>
</evidence>
<keyword evidence="1" id="KW-0812">Transmembrane</keyword>
<gene>
    <name evidence="2" type="ORF">J2Z42_002420</name>
</gene>
<dbReference type="InterPro" id="IPR021338">
    <property type="entry name" value="DUF2953"/>
</dbReference>
<dbReference type="EMBL" id="JAGGLM010000019">
    <property type="protein sequence ID" value="MBP2033713.1"/>
    <property type="molecule type" value="Genomic_DNA"/>
</dbReference>
<feature type="transmembrane region" description="Helical" evidence="1">
    <location>
        <begin position="98"/>
        <end position="125"/>
    </location>
</feature>